<dbReference type="KEGG" id="saqt:GJV85_07160"/>
<dbReference type="SUPFAM" id="SSF82185">
    <property type="entry name" value="Histone H3 K4-specific methyltransferase SET7/9 N-terminal domain"/>
    <property type="match status" value="1"/>
</dbReference>
<evidence type="ECO:0000313" key="2">
    <source>
        <dbReference type="Proteomes" id="UP000671852"/>
    </source>
</evidence>
<name>A0A975B0B6_9BACT</name>
<organism evidence="1 2">
    <name type="scientific">Sulfurimonas aquatica</name>
    <dbReference type="NCBI Taxonomy" id="2672570"/>
    <lineage>
        <taxon>Bacteria</taxon>
        <taxon>Pseudomonadati</taxon>
        <taxon>Campylobacterota</taxon>
        <taxon>Epsilonproteobacteria</taxon>
        <taxon>Campylobacterales</taxon>
        <taxon>Sulfurimonadaceae</taxon>
        <taxon>Sulfurimonas</taxon>
    </lineage>
</organism>
<gene>
    <name evidence="1" type="ORF">GJV85_07160</name>
</gene>
<dbReference type="AlphaFoldDB" id="A0A975B0B6"/>
<dbReference type="EMBL" id="CP046072">
    <property type="protein sequence ID" value="QSZ41891.1"/>
    <property type="molecule type" value="Genomic_DNA"/>
</dbReference>
<accession>A0A975B0B6</accession>
<dbReference type="Proteomes" id="UP000671852">
    <property type="component" value="Chromosome"/>
</dbReference>
<evidence type="ECO:0000313" key="1">
    <source>
        <dbReference type="EMBL" id="QSZ41891.1"/>
    </source>
</evidence>
<keyword evidence="2" id="KW-1185">Reference proteome</keyword>
<reference evidence="1" key="2">
    <citation type="submission" date="2021-04" db="EMBL/GenBank/DDBJ databases">
        <title>Isolation and characterization of a novel species of the genus Sulfurimonas.</title>
        <authorList>
            <person name="Fukui M."/>
        </authorList>
    </citation>
    <scope>NUCLEOTIDE SEQUENCE</scope>
    <source>
        <strain evidence="1">H1576</strain>
    </source>
</reference>
<protein>
    <submittedName>
        <fullName evidence="1">Uncharacterized protein</fullName>
    </submittedName>
</protein>
<reference evidence="1" key="1">
    <citation type="submission" date="2019-11" db="EMBL/GenBank/DDBJ databases">
        <authorList>
            <person name="Kojima H."/>
        </authorList>
    </citation>
    <scope>NUCLEOTIDE SEQUENCE</scope>
    <source>
        <strain evidence="1">H1576</strain>
    </source>
</reference>
<sequence length="163" mass="18935">MKENHKITKYPSRNIQTETYDDGDTFVTKHFYDAKDAYVRELIYLKDGIKKVKHTTPQGVMSKIEHFVDDKRQGEEIKYFISKANATVKSSKMYDNGKLHGENLTYNAFGQIIKHEVFAKGKLAVKYLRENADNKDITGVQIIDKESVENLSQEDYDKLQTYI</sequence>
<dbReference type="Gene3D" id="3.90.930.1">
    <property type="match status" value="1"/>
</dbReference>
<proteinExistence type="predicted"/>
<dbReference type="RefSeq" id="WP_207560709.1">
    <property type="nucleotide sequence ID" value="NZ_CP046072.1"/>
</dbReference>